<evidence type="ECO:0000259" key="12">
    <source>
        <dbReference type="Pfam" id="PF08245"/>
    </source>
</evidence>
<organism evidence="13 14">
    <name type="scientific">Arenimonas malthae CC-JY-1</name>
    <dbReference type="NCBI Taxonomy" id="1384054"/>
    <lineage>
        <taxon>Bacteria</taxon>
        <taxon>Pseudomonadati</taxon>
        <taxon>Pseudomonadota</taxon>
        <taxon>Gammaproteobacteria</taxon>
        <taxon>Lysobacterales</taxon>
        <taxon>Lysobacteraceae</taxon>
        <taxon>Arenimonas</taxon>
    </lineage>
</organism>
<keyword evidence="4 7" id="KW-0573">Peptidoglycan synthesis</keyword>
<dbReference type="InterPro" id="IPR035911">
    <property type="entry name" value="MurE/MurF_N"/>
</dbReference>
<feature type="short sequence motif" description="Meso-diaminopimelate recognition motif" evidence="7">
    <location>
        <begin position="441"/>
        <end position="444"/>
    </location>
</feature>
<dbReference type="UniPathway" id="UPA00219"/>
<proteinExistence type="inferred from homology"/>
<dbReference type="Pfam" id="PF01225">
    <property type="entry name" value="Mur_ligase"/>
    <property type="match status" value="1"/>
</dbReference>
<dbReference type="Proteomes" id="UP000029392">
    <property type="component" value="Unassembled WGS sequence"/>
</dbReference>
<evidence type="ECO:0000256" key="7">
    <source>
        <dbReference type="HAMAP-Rule" id="MF_00208"/>
    </source>
</evidence>
<dbReference type="EC" id="6.3.2.13" evidence="7"/>
<dbReference type="NCBIfam" id="NF001124">
    <property type="entry name" value="PRK00139.1-2"/>
    <property type="match status" value="1"/>
</dbReference>
<accession>A0A091AXB1</accession>
<dbReference type="InterPro" id="IPR000713">
    <property type="entry name" value="Mur_ligase_N"/>
</dbReference>
<feature type="modified residue" description="N6-carboxylysine" evidence="7">
    <location>
        <position position="253"/>
    </location>
</feature>
<dbReference type="GO" id="GO:0008360">
    <property type="term" value="P:regulation of cell shape"/>
    <property type="evidence" value="ECO:0007669"/>
    <property type="project" value="UniProtKB-KW"/>
</dbReference>
<dbReference type="GO" id="GO:0000287">
    <property type="term" value="F:magnesium ion binding"/>
    <property type="evidence" value="ECO:0007669"/>
    <property type="project" value="UniProtKB-UniRule"/>
</dbReference>
<dbReference type="Pfam" id="PF02875">
    <property type="entry name" value="Mur_ligase_C"/>
    <property type="match status" value="1"/>
</dbReference>
<feature type="domain" description="Mur ligase central" evidence="12">
    <location>
        <begin position="142"/>
        <end position="344"/>
    </location>
</feature>
<evidence type="ECO:0000256" key="9">
    <source>
        <dbReference type="SAM" id="MobiDB-lite"/>
    </source>
</evidence>
<feature type="binding site" evidence="7">
    <location>
        <position position="219"/>
    </location>
    <ligand>
        <name>UDP-N-acetyl-alpha-D-muramoyl-L-alanyl-D-glutamate</name>
        <dbReference type="ChEBI" id="CHEBI:83900"/>
    </ligand>
</feature>
<keyword evidence="7" id="KW-0963">Cytoplasm</keyword>
<feature type="binding site" evidence="7">
    <location>
        <position position="492"/>
    </location>
    <ligand>
        <name>meso-2,6-diaminopimelate</name>
        <dbReference type="ChEBI" id="CHEBI:57791"/>
    </ligand>
</feature>
<comment type="cofactor">
    <cofactor evidence="7">
        <name>Mg(2+)</name>
        <dbReference type="ChEBI" id="CHEBI:18420"/>
    </cofactor>
</comment>
<evidence type="ECO:0000256" key="6">
    <source>
        <dbReference type="ARBA" id="ARBA00023316"/>
    </source>
</evidence>
<feature type="region of interest" description="Disordered" evidence="9">
    <location>
        <begin position="1"/>
        <end position="28"/>
    </location>
</feature>
<evidence type="ECO:0000259" key="11">
    <source>
        <dbReference type="Pfam" id="PF02875"/>
    </source>
</evidence>
<comment type="similarity">
    <text evidence="1 7">Belongs to the MurCDEF family. MurE subfamily.</text>
</comment>
<feature type="domain" description="Mur ligase C-terminal" evidence="11">
    <location>
        <begin position="367"/>
        <end position="494"/>
    </location>
</feature>
<comment type="subcellular location">
    <subcellularLocation>
        <location evidence="7 8">Cytoplasm</location>
    </subcellularLocation>
</comment>
<keyword evidence="2 7" id="KW-0132">Cell division</keyword>
<dbReference type="NCBIfam" id="NF001126">
    <property type="entry name" value="PRK00139.1-4"/>
    <property type="match status" value="1"/>
</dbReference>
<feature type="binding site" evidence="7">
    <location>
        <begin position="144"/>
        <end position="150"/>
    </location>
    <ligand>
        <name>ATP</name>
        <dbReference type="ChEBI" id="CHEBI:30616"/>
    </ligand>
</feature>
<reference evidence="13 14" key="1">
    <citation type="submission" date="2013-09" db="EMBL/GenBank/DDBJ databases">
        <title>Genome sequencing of Arenimonas malthae.</title>
        <authorList>
            <person name="Chen F."/>
            <person name="Wang G."/>
        </authorList>
    </citation>
    <scope>NUCLEOTIDE SEQUENCE [LARGE SCALE GENOMIC DNA]</scope>
    <source>
        <strain evidence="13 14">CC-JY-1</strain>
    </source>
</reference>
<dbReference type="SUPFAM" id="SSF53623">
    <property type="entry name" value="MurD-like peptide ligases, catalytic domain"/>
    <property type="match status" value="1"/>
</dbReference>
<sequence length="522" mass="53677">MVRRAGQGQAGGAGGGGAGPARRGPRRGCAMTRAMPLHALLRGIAAPPPGFDPVVTGLSADSRALRAGDAFFALAGASTHGLRHAAQAEAAGASVILFEAPAPEGQALPANAVEVAGLRGHQGELADRFYDAPSRALHVVGVTGTNGKTSTVQLLAQALSLAGATAGSIGTLGAGLHGRVVPGERTTPDVIAVHRLLAEMRDQGATHVAMEVSSHALEQGRVDAVAFQVAVFTNLTRDHLDFHGTMEAYGAAKARLFDWPTLQAMVVNLDDPFGARLGLESARGVRRIGVSARGAAGASLRAEDVVLAPEGLRFMLAEDGARHAVASPLLGRFNVDNLLAVAGTLRALDWPLADVAAMLPRLSPVGGRMSRVGGENGKPLVVVDYAHTPDALQQALAGLREHTPGRLTCVFGCGGERDAGKRPLMAAIAQAGADRVVVTDDNPRGEDGDAIVAGILAGFSRREAVTVQRDRARAIAEALAGAGPGDVVLVAGKGHEPYQEVAGVKHPFDDLQVARALLERAP</sequence>
<feature type="binding site" evidence="7">
    <location>
        <position position="62"/>
    </location>
    <ligand>
        <name>UDP-N-acetyl-alpha-D-muramoyl-L-alanyl-D-glutamate</name>
        <dbReference type="ChEBI" id="CHEBI:83900"/>
    </ligand>
</feature>
<evidence type="ECO:0000259" key="10">
    <source>
        <dbReference type="Pfam" id="PF01225"/>
    </source>
</evidence>
<dbReference type="Gene3D" id="3.40.1190.10">
    <property type="entry name" value="Mur-like, catalytic domain"/>
    <property type="match status" value="1"/>
</dbReference>
<dbReference type="GO" id="GO:0005737">
    <property type="term" value="C:cytoplasm"/>
    <property type="evidence" value="ECO:0007669"/>
    <property type="project" value="UniProtKB-SubCell"/>
</dbReference>
<name>A0A091AXB1_9GAMM</name>
<keyword evidence="3 7" id="KW-0133">Cell shape</keyword>
<keyword evidence="7" id="KW-0067">ATP-binding</keyword>
<dbReference type="eggNOG" id="COG0769">
    <property type="taxonomic scope" value="Bacteria"/>
</dbReference>
<evidence type="ECO:0000256" key="5">
    <source>
        <dbReference type="ARBA" id="ARBA00023306"/>
    </source>
</evidence>
<dbReference type="GO" id="GO:0051301">
    <property type="term" value="P:cell division"/>
    <property type="evidence" value="ECO:0007669"/>
    <property type="project" value="UniProtKB-KW"/>
</dbReference>
<dbReference type="GO" id="GO:0005524">
    <property type="term" value="F:ATP binding"/>
    <property type="evidence" value="ECO:0007669"/>
    <property type="project" value="UniProtKB-UniRule"/>
</dbReference>
<dbReference type="InterPro" id="IPR036615">
    <property type="entry name" value="Mur_ligase_C_dom_sf"/>
</dbReference>
<feature type="domain" description="Mur ligase N-terminal catalytic" evidence="10">
    <location>
        <begin position="55"/>
        <end position="130"/>
    </location>
</feature>
<comment type="pathway">
    <text evidence="7 8">Cell wall biogenesis; peptidoglycan biosynthesis.</text>
</comment>
<dbReference type="GO" id="GO:0008765">
    <property type="term" value="F:UDP-N-acetylmuramoylalanyl-D-glutamate-2,6-diaminopimelate ligase activity"/>
    <property type="evidence" value="ECO:0007669"/>
    <property type="project" value="UniProtKB-UniRule"/>
</dbReference>
<dbReference type="GO" id="GO:0009252">
    <property type="term" value="P:peptidoglycan biosynthetic process"/>
    <property type="evidence" value="ECO:0007669"/>
    <property type="project" value="UniProtKB-UniRule"/>
</dbReference>
<dbReference type="GO" id="GO:0071555">
    <property type="term" value="P:cell wall organization"/>
    <property type="evidence" value="ECO:0007669"/>
    <property type="project" value="UniProtKB-KW"/>
</dbReference>
<dbReference type="HAMAP" id="MF_00208">
    <property type="entry name" value="MurE"/>
    <property type="match status" value="1"/>
</dbReference>
<comment type="function">
    <text evidence="7">Catalyzes the addition of meso-diaminopimelic acid to the nucleotide precursor UDP-N-acetylmuramoyl-L-alanyl-D-glutamate (UMAG) in the biosynthesis of bacterial cell-wall peptidoglycan.</text>
</comment>
<dbReference type="SUPFAM" id="SSF53244">
    <property type="entry name" value="MurD-like peptide ligases, peptide-binding domain"/>
    <property type="match status" value="1"/>
</dbReference>
<feature type="binding site" evidence="7">
    <location>
        <position position="213"/>
    </location>
    <ligand>
        <name>UDP-N-acetyl-alpha-D-muramoyl-L-alanyl-D-glutamate</name>
        <dbReference type="ChEBI" id="CHEBI:83900"/>
    </ligand>
</feature>
<keyword evidence="5 7" id="KW-0131">Cell cycle</keyword>
<feature type="binding site" evidence="7">
    <location>
        <position position="417"/>
    </location>
    <ligand>
        <name>meso-2,6-diaminopimelate</name>
        <dbReference type="ChEBI" id="CHEBI:57791"/>
    </ligand>
</feature>
<comment type="caution">
    <text evidence="7">Lacks conserved residue(s) required for the propagation of feature annotation.</text>
</comment>
<evidence type="ECO:0000256" key="8">
    <source>
        <dbReference type="RuleBase" id="RU004135"/>
    </source>
</evidence>
<keyword evidence="7" id="KW-0436">Ligase</keyword>
<protein>
    <recommendedName>
        <fullName evidence="7">UDP-N-acetylmuramoyl-L-alanyl-D-glutamate--2,6-diaminopimelate ligase</fullName>
        <ecNumber evidence="7">6.3.2.13</ecNumber>
    </recommendedName>
    <alternativeName>
        <fullName evidence="7">Meso-A2pm-adding enzyme</fullName>
    </alternativeName>
    <alternativeName>
        <fullName evidence="7">Meso-diaminopimelate-adding enzyme</fullName>
    </alternativeName>
    <alternativeName>
        <fullName evidence="7">UDP-MurNAc-L-Ala-D-Glu:meso-diaminopimelate ligase</fullName>
    </alternativeName>
    <alternativeName>
        <fullName evidence="7">UDP-MurNAc-tripeptide synthetase</fullName>
    </alternativeName>
    <alternativeName>
        <fullName evidence="7">UDP-N-acetylmuramyl-tripeptide synthetase</fullName>
    </alternativeName>
</protein>
<dbReference type="AlphaFoldDB" id="A0A091AXB1"/>
<dbReference type="Gene3D" id="3.90.190.20">
    <property type="entry name" value="Mur ligase, C-terminal domain"/>
    <property type="match status" value="1"/>
</dbReference>
<feature type="binding site" evidence="7">
    <location>
        <begin position="441"/>
        <end position="444"/>
    </location>
    <ligand>
        <name>meso-2,6-diaminopimelate</name>
        <dbReference type="ChEBI" id="CHEBI:57791"/>
    </ligand>
</feature>
<feature type="binding site" evidence="7">
    <location>
        <position position="221"/>
    </location>
    <ligand>
        <name>UDP-N-acetyl-alpha-D-muramoyl-L-alanyl-D-glutamate</name>
        <dbReference type="ChEBI" id="CHEBI:83900"/>
    </ligand>
</feature>
<dbReference type="InterPro" id="IPR004101">
    <property type="entry name" value="Mur_ligase_C"/>
</dbReference>
<dbReference type="InterPro" id="IPR013221">
    <property type="entry name" value="Mur_ligase_cen"/>
</dbReference>
<dbReference type="NCBIfam" id="TIGR01085">
    <property type="entry name" value="murE"/>
    <property type="match status" value="1"/>
</dbReference>
<comment type="catalytic activity">
    <reaction evidence="7">
        <text>UDP-N-acetyl-alpha-D-muramoyl-L-alanyl-D-glutamate + meso-2,6-diaminopimelate + ATP = UDP-N-acetyl-alpha-D-muramoyl-L-alanyl-gamma-D-glutamyl-meso-2,6-diaminopimelate + ADP + phosphate + H(+)</text>
        <dbReference type="Rhea" id="RHEA:23676"/>
        <dbReference type="ChEBI" id="CHEBI:15378"/>
        <dbReference type="ChEBI" id="CHEBI:30616"/>
        <dbReference type="ChEBI" id="CHEBI:43474"/>
        <dbReference type="ChEBI" id="CHEBI:57791"/>
        <dbReference type="ChEBI" id="CHEBI:83900"/>
        <dbReference type="ChEBI" id="CHEBI:83905"/>
        <dbReference type="ChEBI" id="CHEBI:456216"/>
        <dbReference type="EC" id="6.3.2.13"/>
    </reaction>
</comment>
<evidence type="ECO:0000313" key="13">
    <source>
        <dbReference type="EMBL" id="KFN43304.1"/>
    </source>
</evidence>
<dbReference type="PANTHER" id="PTHR23135:SF4">
    <property type="entry name" value="UDP-N-ACETYLMURAMOYL-L-ALANYL-D-GLUTAMATE--2,6-DIAMINOPIMELATE LIGASE MURE HOMOLOG, CHLOROPLASTIC"/>
    <property type="match status" value="1"/>
</dbReference>
<evidence type="ECO:0000256" key="3">
    <source>
        <dbReference type="ARBA" id="ARBA00022960"/>
    </source>
</evidence>
<dbReference type="InterPro" id="IPR005761">
    <property type="entry name" value="UDP-N-AcMur-Glu-dNH2Pim_ligase"/>
</dbReference>
<dbReference type="EMBL" id="AVCH01000193">
    <property type="protein sequence ID" value="KFN43304.1"/>
    <property type="molecule type" value="Genomic_DNA"/>
</dbReference>
<dbReference type="Pfam" id="PF08245">
    <property type="entry name" value="Mur_ligase_M"/>
    <property type="match status" value="1"/>
</dbReference>
<dbReference type="SUPFAM" id="SSF63418">
    <property type="entry name" value="MurE/MurF N-terminal domain"/>
    <property type="match status" value="1"/>
</dbReference>
<evidence type="ECO:0000256" key="4">
    <source>
        <dbReference type="ARBA" id="ARBA00022984"/>
    </source>
</evidence>
<keyword evidence="7" id="KW-0460">Magnesium</keyword>
<feature type="binding site" evidence="7">
    <location>
        <position position="496"/>
    </location>
    <ligand>
        <name>meso-2,6-diaminopimelate</name>
        <dbReference type="ChEBI" id="CHEBI:57791"/>
    </ligand>
</feature>
<keyword evidence="14" id="KW-1185">Reference proteome</keyword>
<dbReference type="Gene3D" id="3.40.1390.10">
    <property type="entry name" value="MurE/MurF, N-terminal domain"/>
    <property type="match status" value="1"/>
</dbReference>
<evidence type="ECO:0000256" key="1">
    <source>
        <dbReference type="ARBA" id="ARBA00005898"/>
    </source>
</evidence>
<dbReference type="PANTHER" id="PTHR23135">
    <property type="entry name" value="MUR LIGASE FAMILY MEMBER"/>
    <property type="match status" value="1"/>
</dbReference>
<gene>
    <name evidence="7" type="primary">murE</name>
    <name evidence="13" type="ORF">N790_02740</name>
</gene>
<feature type="compositionally biased region" description="Gly residues" evidence="9">
    <location>
        <begin position="8"/>
        <end position="19"/>
    </location>
</feature>
<keyword evidence="6 7" id="KW-0961">Cell wall biogenesis/degradation</keyword>
<dbReference type="STRING" id="1384054.N790_02740"/>
<feature type="binding site" evidence="7">
    <location>
        <begin position="186"/>
        <end position="187"/>
    </location>
    <ligand>
        <name>UDP-N-acetyl-alpha-D-muramoyl-L-alanyl-D-glutamate</name>
        <dbReference type="ChEBI" id="CHEBI:83900"/>
    </ligand>
</feature>
<comment type="caution">
    <text evidence="13">The sequence shown here is derived from an EMBL/GenBank/DDBJ whole genome shotgun (WGS) entry which is preliminary data.</text>
</comment>
<evidence type="ECO:0000313" key="14">
    <source>
        <dbReference type="Proteomes" id="UP000029392"/>
    </source>
</evidence>
<dbReference type="InterPro" id="IPR036565">
    <property type="entry name" value="Mur-like_cat_sf"/>
</dbReference>
<keyword evidence="7" id="KW-0547">Nucleotide-binding</keyword>
<dbReference type="PATRIC" id="fig|1384054.3.peg.2388"/>
<comment type="PTM">
    <text evidence="7">Carboxylation is probably crucial for Mg(2+) binding and, consequently, for the gamma-phosphate positioning of ATP.</text>
</comment>
<evidence type="ECO:0000256" key="2">
    <source>
        <dbReference type="ARBA" id="ARBA00022618"/>
    </source>
</evidence>